<proteinExistence type="predicted"/>
<dbReference type="EMBL" id="CAXLJM020000007">
    <property type="protein sequence ID" value="CAL8072386.1"/>
    <property type="molecule type" value="Genomic_DNA"/>
</dbReference>
<organism evidence="2 3">
    <name type="scientific">Orchesella dallaii</name>
    <dbReference type="NCBI Taxonomy" id="48710"/>
    <lineage>
        <taxon>Eukaryota</taxon>
        <taxon>Metazoa</taxon>
        <taxon>Ecdysozoa</taxon>
        <taxon>Arthropoda</taxon>
        <taxon>Hexapoda</taxon>
        <taxon>Collembola</taxon>
        <taxon>Entomobryomorpha</taxon>
        <taxon>Entomobryoidea</taxon>
        <taxon>Orchesellidae</taxon>
        <taxon>Orchesellinae</taxon>
        <taxon>Orchesella</taxon>
    </lineage>
</organism>
<name>A0ABP1PP14_9HEXA</name>
<dbReference type="Proteomes" id="UP001642540">
    <property type="component" value="Unassembled WGS sequence"/>
</dbReference>
<evidence type="ECO:0000313" key="2">
    <source>
        <dbReference type="EMBL" id="CAL8072386.1"/>
    </source>
</evidence>
<comment type="caution">
    <text evidence="2">The sequence shown here is derived from an EMBL/GenBank/DDBJ whole genome shotgun (WGS) entry which is preliminary data.</text>
</comment>
<evidence type="ECO:0000256" key="1">
    <source>
        <dbReference type="SAM" id="Coils"/>
    </source>
</evidence>
<accession>A0ABP1PP14</accession>
<gene>
    <name evidence="2" type="ORF">ODALV1_LOCUS2144</name>
</gene>
<sequence>MASNVNVQFREVADRMDKAFQDVKGESDNVWKIILEKQDVVNKLFIEQIKVSDKFTQFYDLWRGSSHSENIASFHSFTEIDENAKRLEEQLNNFEMKLQRSAKTARELIREMRIHFGKLRTCLECIMAAQTVADLEQIEMQSLEWLKNVPDPEIEMMVDEWETLQLDAGASHCLQQLEQLLQSDNLQAQGN</sequence>
<feature type="coiled-coil region" evidence="1">
    <location>
        <begin position="77"/>
        <end position="111"/>
    </location>
</feature>
<keyword evidence="3" id="KW-1185">Reference proteome</keyword>
<reference evidence="2 3" key="1">
    <citation type="submission" date="2024-08" db="EMBL/GenBank/DDBJ databases">
        <authorList>
            <person name="Cucini C."/>
            <person name="Frati F."/>
        </authorList>
    </citation>
    <scope>NUCLEOTIDE SEQUENCE [LARGE SCALE GENOMIC DNA]</scope>
</reference>
<protein>
    <submittedName>
        <fullName evidence="2">Uncharacterized protein</fullName>
    </submittedName>
</protein>
<keyword evidence="1" id="KW-0175">Coiled coil</keyword>
<evidence type="ECO:0000313" key="3">
    <source>
        <dbReference type="Proteomes" id="UP001642540"/>
    </source>
</evidence>